<evidence type="ECO:0000259" key="2">
    <source>
        <dbReference type="PROSITE" id="PS50090"/>
    </source>
</evidence>
<dbReference type="Gene3D" id="1.10.10.60">
    <property type="entry name" value="Homeodomain-like"/>
    <property type="match status" value="1"/>
</dbReference>
<dbReference type="PROSITE" id="PS51294">
    <property type="entry name" value="HTH_MYB"/>
    <property type="match status" value="1"/>
</dbReference>
<feature type="region of interest" description="Disordered" evidence="1">
    <location>
        <begin position="86"/>
        <end position="139"/>
    </location>
</feature>
<evidence type="ECO:0000256" key="1">
    <source>
        <dbReference type="SAM" id="MobiDB-lite"/>
    </source>
</evidence>
<keyword evidence="5" id="KW-1185">Reference proteome</keyword>
<feature type="domain" description="HTH myb-type" evidence="3">
    <location>
        <begin position="315"/>
        <end position="363"/>
    </location>
</feature>
<dbReference type="OrthoDB" id="2143914at2759"/>
<protein>
    <recommendedName>
        <fullName evidence="6">Myb-like domain-containing protein</fullName>
    </recommendedName>
</protein>
<dbReference type="SMART" id="SM00717">
    <property type="entry name" value="SANT"/>
    <property type="match status" value="1"/>
</dbReference>
<dbReference type="InterPro" id="IPR001005">
    <property type="entry name" value="SANT/Myb"/>
</dbReference>
<evidence type="ECO:0008006" key="6">
    <source>
        <dbReference type="Google" id="ProtNLM"/>
    </source>
</evidence>
<dbReference type="InterPro" id="IPR017930">
    <property type="entry name" value="Myb_dom"/>
</dbReference>
<dbReference type="PROSITE" id="PS50090">
    <property type="entry name" value="MYB_LIKE"/>
    <property type="match status" value="1"/>
</dbReference>
<feature type="domain" description="Myb-like" evidence="2">
    <location>
        <begin position="315"/>
        <end position="360"/>
    </location>
</feature>
<evidence type="ECO:0000313" key="5">
    <source>
        <dbReference type="Proteomes" id="UP000530660"/>
    </source>
</evidence>
<accession>A0A7J7IQE6</accession>
<comment type="caution">
    <text evidence="4">The sequence shown here is derived from an EMBL/GenBank/DDBJ whole genome shotgun (WGS) entry which is preliminary data.</text>
</comment>
<dbReference type="Pfam" id="PF00249">
    <property type="entry name" value="Myb_DNA-binding"/>
    <property type="match status" value="1"/>
</dbReference>
<dbReference type="EMBL" id="VWRR01000002">
    <property type="protein sequence ID" value="KAF6004970.1"/>
    <property type="molecule type" value="Genomic_DNA"/>
</dbReference>
<evidence type="ECO:0000313" key="4">
    <source>
        <dbReference type="EMBL" id="KAF6004970.1"/>
    </source>
</evidence>
<evidence type="ECO:0000259" key="3">
    <source>
        <dbReference type="PROSITE" id="PS51294"/>
    </source>
</evidence>
<gene>
    <name evidence="4" type="ORF">F1559_004629</name>
</gene>
<dbReference type="CDD" id="cd00167">
    <property type="entry name" value="SANT"/>
    <property type="match status" value="1"/>
</dbReference>
<proteinExistence type="predicted"/>
<reference evidence="4 5" key="1">
    <citation type="journal article" date="2020" name="J. Phycol.">
        <title>Comparative genome analysis reveals Cyanidiococcus gen. nov., a new extremophilic red algal genus sister to Cyanidioschyzon (Cyanidioschyzonaceae, Rhodophyta).</title>
        <authorList>
            <person name="Liu S.-L."/>
            <person name="Chiang Y.-R."/>
            <person name="Yoon H.S."/>
            <person name="Fu H.-Y."/>
        </authorList>
    </citation>
    <scope>NUCLEOTIDE SEQUENCE [LARGE SCALE GENOMIC DNA]</scope>
    <source>
        <strain evidence="4 5">THAL066</strain>
    </source>
</reference>
<dbReference type="InterPro" id="IPR009057">
    <property type="entry name" value="Homeodomain-like_sf"/>
</dbReference>
<name>A0A7J7IQE6_9RHOD</name>
<organism evidence="4 5">
    <name type="scientific">Cyanidiococcus yangmingshanensis</name>
    <dbReference type="NCBI Taxonomy" id="2690220"/>
    <lineage>
        <taxon>Eukaryota</taxon>
        <taxon>Rhodophyta</taxon>
        <taxon>Bangiophyceae</taxon>
        <taxon>Cyanidiales</taxon>
        <taxon>Cyanidiaceae</taxon>
        <taxon>Cyanidiococcus</taxon>
    </lineage>
</organism>
<dbReference type="Proteomes" id="UP000530660">
    <property type="component" value="Unassembled WGS sequence"/>
</dbReference>
<feature type="compositionally biased region" description="Polar residues" evidence="1">
    <location>
        <begin position="101"/>
        <end position="111"/>
    </location>
</feature>
<dbReference type="AlphaFoldDB" id="A0A7J7IQE6"/>
<dbReference type="SUPFAM" id="SSF46689">
    <property type="entry name" value="Homeodomain-like"/>
    <property type="match status" value="1"/>
</dbReference>
<sequence>MSSAARANEAVRSLSRCVRLRGKKRMLKWSLQGRWSVVEAFCSRTWTFLGNRGLSTKPGDGVKLAGDALSDVVSWLQQDLLPAVTEIEAPPPSTEPETKSDATAQKRSSLRSVELAADAEQAPTKPPTATPSSKAGDTVKESALQTLATLLRSTYPEFAQAGNTAEQASREVGTESPVAHAEQVIRVNVRLTKRKTFRSILDWTLDDYIQTALSIQTWDRRFLVSVNAGVTPHVRVHATQLRLQKSKPWKKVLEQVVMKSTSTAQFSWIAALERIFHCERVVHLPQSPPPEYIERRKLQAALRRALHKPIQRNHRRFWSDDEHRVLLERFQKFGPEWEKVAKALPGRTPFACRDRLHRLLGSK</sequence>